<proteinExistence type="predicted"/>
<evidence type="ECO:0000313" key="1">
    <source>
        <dbReference type="EMBL" id="GFA73458.1"/>
    </source>
</evidence>
<dbReference type="EMBL" id="BKCJ010477886">
    <property type="protein sequence ID" value="GFA73458.1"/>
    <property type="molecule type" value="Genomic_DNA"/>
</dbReference>
<sequence length="176" mass="19592">AYDPEADTKCIAALLALNYLKYPLVDQLEKLKDASIDVIMTSLFLKSDSGEDAPQWIREFRPSSSHLNISVYLEVRNPKDLWSFKEDILLEDSIAANISRAEKKKKCRVVCRTHGVCSAHHARSDGVPVSVPTVAPQGLAILLADVATQTKTSKDEASLRLLRSKSLPPMYNLDWP</sequence>
<comment type="caution">
    <text evidence="1">The sequence shown here is derived from an EMBL/GenBank/DDBJ whole genome shotgun (WGS) entry which is preliminary data.</text>
</comment>
<feature type="non-terminal residue" evidence="1">
    <location>
        <position position="1"/>
    </location>
</feature>
<accession>A0A699K7S7</accession>
<gene>
    <name evidence="1" type="ORF">Tci_645430</name>
</gene>
<dbReference type="AlphaFoldDB" id="A0A699K7S7"/>
<reference evidence="1" key="1">
    <citation type="journal article" date="2019" name="Sci. Rep.">
        <title>Draft genome of Tanacetum cinerariifolium, the natural source of mosquito coil.</title>
        <authorList>
            <person name="Yamashiro T."/>
            <person name="Shiraishi A."/>
            <person name="Satake H."/>
            <person name="Nakayama K."/>
        </authorList>
    </citation>
    <scope>NUCLEOTIDE SEQUENCE</scope>
</reference>
<organism evidence="1">
    <name type="scientific">Tanacetum cinerariifolium</name>
    <name type="common">Dalmatian daisy</name>
    <name type="synonym">Chrysanthemum cinerariifolium</name>
    <dbReference type="NCBI Taxonomy" id="118510"/>
    <lineage>
        <taxon>Eukaryota</taxon>
        <taxon>Viridiplantae</taxon>
        <taxon>Streptophyta</taxon>
        <taxon>Embryophyta</taxon>
        <taxon>Tracheophyta</taxon>
        <taxon>Spermatophyta</taxon>
        <taxon>Magnoliopsida</taxon>
        <taxon>eudicotyledons</taxon>
        <taxon>Gunneridae</taxon>
        <taxon>Pentapetalae</taxon>
        <taxon>asterids</taxon>
        <taxon>campanulids</taxon>
        <taxon>Asterales</taxon>
        <taxon>Asteraceae</taxon>
        <taxon>Asteroideae</taxon>
        <taxon>Anthemideae</taxon>
        <taxon>Anthemidinae</taxon>
        <taxon>Tanacetum</taxon>
    </lineage>
</organism>
<name>A0A699K7S7_TANCI</name>
<protein>
    <submittedName>
        <fullName evidence="1">Uncharacterized protein</fullName>
    </submittedName>
</protein>